<keyword evidence="8 10" id="KW-0503">Monooxygenase</keyword>
<dbReference type="CDD" id="cd11065">
    <property type="entry name" value="CYP64-like"/>
    <property type="match status" value="1"/>
</dbReference>
<dbReference type="SUPFAM" id="SSF48264">
    <property type="entry name" value="Cytochrome P450"/>
    <property type="match status" value="1"/>
</dbReference>
<dbReference type="InterPro" id="IPR036396">
    <property type="entry name" value="Cyt_P450_sf"/>
</dbReference>
<name>A0A9P5PNI8_9AGAR</name>
<evidence type="ECO:0000256" key="3">
    <source>
        <dbReference type="ARBA" id="ARBA00010617"/>
    </source>
</evidence>
<evidence type="ECO:0000256" key="5">
    <source>
        <dbReference type="ARBA" id="ARBA00022723"/>
    </source>
</evidence>
<evidence type="ECO:0000256" key="10">
    <source>
        <dbReference type="RuleBase" id="RU000461"/>
    </source>
</evidence>
<comment type="cofactor">
    <cofactor evidence="1 9">
        <name>heme</name>
        <dbReference type="ChEBI" id="CHEBI:30413"/>
    </cofactor>
</comment>
<sequence length="529" mass="59705">MISASSTVIPLVIALLGLLAILWYRNAQRYLAPLPPGPKAYPLIGNIFDLPQSQPWSAFKKWADTYGSIVHVSAFGQHIVVLNDAQYATEMLDKKSRIYSGRPKLMMAGRLVGWDESPALSQFGETRWSEYRRLLNQFMGTRGKIEPFYDILQQEADAYLENILNDPQNWLKYTRRYAGGIVLMLAYGYKISGSEDDAMVELVDEAMDQFSETIAPNAFLVDMFPILQYVPSWVPGAAWKKKVHHYRKTLQDMLNVPYNWTKSQMAAGTARPSFVYSQLDTSKLPNLNDEHIIRWVAASIYSGGADTTVAVIETFFMAMVLQRSAQSKAQKEIDTVVGHDRLPTLQDREQMPYVEALLQEIMRVYTITPLGLPHLVSENDTHHGYFIPKGSTILTNNMMLYNDPKVYPEPEKFSPERFLSSEGNSKQKDPREYLFGFGRRVCPGVHLADPSVWLACASVLAAFDISPGVKDGATVMPSGNFMDGIIRQVACFRFEFLSGDVFTFPSHPEQFECNITPRNASVLALLQKF</sequence>
<dbReference type="GO" id="GO:0016705">
    <property type="term" value="F:oxidoreductase activity, acting on paired donors, with incorporation or reduction of molecular oxygen"/>
    <property type="evidence" value="ECO:0007669"/>
    <property type="project" value="InterPro"/>
</dbReference>
<dbReference type="PROSITE" id="PS00086">
    <property type="entry name" value="CYTOCHROME_P450"/>
    <property type="match status" value="1"/>
</dbReference>
<evidence type="ECO:0000256" key="6">
    <source>
        <dbReference type="ARBA" id="ARBA00023002"/>
    </source>
</evidence>
<evidence type="ECO:0000313" key="12">
    <source>
        <dbReference type="Proteomes" id="UP000772434"/>
    </source>
</evidence>
<keyword evidence="7 9" id="KW-0408">Iron</keyword>
<dbReference type="InterPro" id="IPR002401">
    <property type="entry name" value="Cyt_P450_E_grp-I"/>
</dbReference>
<dbReference type="Gene3D" id="1.10.630.10">
    <property type="entry name" value="Cytochrome P450"/>
    <property type="match status" value="1"/>
</dbReference>
<dbReference type="InterPro" id="IPR050364">
    <property type="entry name" value="Cytochrome_P450_fung"/>
</dbReference>
<evidence type="ECO:0000256" key="7">
    <source>
        <dbReference type="ARBA" id="ARBA00023004"/>
    </source>
</evidence>
<evidence type="ECO:0000256" key="4">
    <source>
        <dbReference type="ARBA" id="ARBA00022617"/>
    </source>
</evidence>
<evidence type="ECO:0000313" key="11">
    <source>
        <dbReference type="EMBL" id="KAF9067148.1"/>
    </source>
</evidence>
<feature type="binding site" description="axial binding residue" evidence="9">
    <location>
        <position position="442"/>
    </location>
    <ligand>
        <name>heme</name>
        <dbReference type="ChEBI" id="CHEBI:30413"/>
    </ligand>
    <ligandPart>
        <name>Fe</name>
        <dbReference type="ChEBI" id="CHEBI:18248"/>
    </ligandPart>
</feature>
<accession>A0A9P5PNI8</accession>
<keyword evidence="4 9" id="KW-0349">Heme</keyword>
<dbReference type="InterPro" id="IPR017972">
    <property type="entry name" value="Cyt_P450_CS"/>
</dbReference>
<dbReference type="Pfam" id="PF00067">
    <property type="entry name" value="p450"/>
    <property type="match status" value="1"/>
</dbReference>
<dbReference type="GO" id="GO:0020037">
    <property type="term" value="F:heme binding"/>
    <property type="evidence" value="ECO:0007669"/>
    <property type="project" value="InterPro"/>
</dbReference>
<comment type="pathway">
    <text evidence="2">Secondary metabolite biosynthesis.</text>
</comment>
<dbReference type="PANTHER" id="PTHR46300">
    <property type="entry name" value="P450, PUTATIVE (EUROFUNG)-RELATED-RELATED"/>
    <property type="match status" value="1"/>
</dbReference>
<dbReference type="OrthoDB" id="2789670at2759"/>
<evidence type="ECO:0000256" key="8">
    <source>
        <dbReference type="ARBA" id="ARBA00023033"/>
    </source>
</evidence>
<keyword evidence="12" id="KW-1185">Reference proteome</keyword>
<dbReference type="GO" id="GO:0005506">
    <property type="term" value="F:iron ion binding"/>
    <property type="evidence" value="ECO:0007669"/>
    <property type="project" value="InterPro"/>
</dbReference>
<keyword evidence="5 9" id="KW-0479">Metal-binding</keyword>
<dbReference type="InterPro" id="IPR001128">
    <property type="entry name" value="Cyt_P450"/>
</dbReference>
<protein>
    <submittedName>
        <fullName evidence="11">Cytochrome P450</fullName>
    </submittedName>
</protein>
<proteinExistence type="inferred from homology"/>
<keyword evidence="6 10" id="KW-0560">Oxidoreductase</keyword>
<dbReference type="PANTHER" id="PTHR46300:SF7">
    <property type="entry name" value="P450, PUTATIVE (EUROFUNG)-RELATED"/>
    <property type="match status" value="1"/>
</dbReference>
<dbReference type="AlphaFoldDB" id="A0A9P5PNI8"/>
<gene>
    <name evidence="11" type="ORF">BDP27DRAFT_1423171</name>
</gene>
<evidence type="ECO:0000256" key="9">
    <source>
        <dbReference type="PIRSR" id="PIRSR602401-1"/>
    </source>
</evidence>
<comment type="similarity">
    <text evidence="3 10">Belongs to the cytochrome P450 family.</text>
</comment>
<dbReference type="PRINTS" id="PR00463">
    <property type="entry name" value="EP450I"/>
</dbReference>
<reference evidence="11" key="1">
    <citation type="submission" date="2020-11" db="EMBL/GenBank/DDBJ databases">
        <authorList>
            <consortium name="DOE Joint Genome Institute"/>
            <person name="Ahrendt S."/>
            <person name="Riley R."/>
            <person name="Andreopoulos W."/>
            <person name="Labutti K."/>
            <person name="Pangilinan J."/>
            <person name="Ruiz-Duenas F.J."/>
            <person name="Barrasa J.M."/>
            <person name="Sanchez-Garcia M."/>
            <person name="Camarero S."/>
            <person name="Miyauchi S."/>
            <person name="Serrano A."/>
            <person name="Linde D."/>
            <person name="Babiker R."/>
            <person name="Drula E."/>
            <person name="Ayuso-Fernandez I."/>
            <person name="Pacheco R."/>
            <person name="Padilla G."/>
            <person name="Ferreira P."/>
            <person name="Barriuso J."/>
            <person name="Kellner H."/>
            <person name="Castanera R."/>
            <person name="Alfaro M."/>
            <person name="Ramirez L."/>
            <person name="Pisabarro A.G."/>
            <person name="Kuo A."/>
            <person name="Tritt A."/>
            <person name="Lipzen A."/>
            <person name="He G."/>
            <person name="Yan M."/>
            <person name="Ng V."/>
            <person name="Cullen D."/>
            <person name="Martin F."/>
            <person name="Rosso M.-N."/>
            <person name="Henrissat B."/>
            <person name="Hibbett D."/>
            <person name="Martinez A.T."/>
            <person name="Grigoriev I.V."/>
        </authorList>
    </citation>
    <scope>NUCLEOTIDE SEQUENCE</scope>
    <source>
        <strain evidence="11">AH 40177</strain>
    </source>
</reference>
<evidence type="ECO:0000256" key="1">
    <source>
        <dbReference type="ARBA" id="ARBA00001971"/>
    </source>
</evidence>
<dbReference type="GO" id="GO:0004497">
    <property type="term" value="F:monooxygenase activity"/>
    <property type="evidence" value="ECO:0007669"/>
    <property type="project" value="UniProtKB-KW"/>
</dbReference>
<comment type="caution">
    <text evidence="11">The sequence shown here is derived from an EMBL/GenBank/DDBJ whole genome shotgun (WGS) entry which is preliminary data.</text>
</comment>
<organism evidence="11 12">
    <name type="scientific">Rhodocollybia butyracea</name>
    <dbReference type="NCBI Taxonomy" id="206335"/>
    <lineage>
        <taxon>Eukaryota</taxon>
        <taxon>Fungi</taxon>
        <taxon>Dikarya</taxon>
        <taxon>Basidiomycota</taxon>
        <taxon>Agaricomycotina</taxon>
        <taxon>Agaricomycetes</taxon>
        <taxon>Agaricomycetidae</taxon>
        <taxon>Agaricales</taxon>
        <taxon>Marasmiineae</taxon>
        <taxon>Omphalotaceae</taxon>
        <taxon>Rhodocollybia</taxon>
    </lineage>
</organism>
<dbReference type="EMBL" id="JADNRY010000077">
    <property type="protein sequence ID" value="KAF9067148.1"/>
    <property type="molecule type" value="Genomic_DNA"/>
</dbReference>
<dbReference type="Proteomes" id="UP000772434">
    <property type="component" value="Unassembled WGS sequence"/>
</dbReference>
<evidence type="ECO:0000256" key="2">
    <source>
        <dbReference type="ARBA" id="ARBA00005179"/>
    </source>
</evidence>